<sequence length="252" mass="26751">MLRALVLLLLLANAALAAWQWGWLGAPPPAPVQAASEPQRLAQQIEPERLRLLNPPGQGGPAAAPATPAAPEAPPPQPADTPAPAEGPAPAEHVAREARRCWQLPPLPLDQAQALRRSAETQADLRGRHTETPGTLPVRWLVYIGPLGEADLAARRAALRLQGLEHRMVEVPGTGSGLALGTFSTEDAARRALADAQQRGVRDARVVRERPPVNVLTLRWPDLTEAELARLRTALGAQARSLAACPAAATPQ</sequence>
<comment type="caution">
    <text evidence="3">The sequence shown here is derived from an EMBL/GenBank/DDBJ whole genome shotgun (WGS) entry which is preliminary data.</text>
</comment>
<evidence type="ECO:0000313" key="4">
    <source>
        <dbReference type="EMBL" id="TSE18759.1"/>
    </source>
</evidence>
<feature type="compositionally biased region" description="Low complexity" evidence="1">
    <location>
        <begin position="61"/>
        <end position="70"/>
    </location>
</feature>
<dbReference type="Proteomes" id="UP000315577">
    <property type="component" value="Unassembled WGS sequence"/>
</dbReference>
<feature type="signal peptide" evidence="2">
    <location>
        <begin position="1"/>
        <end position="17"/>
    </location>
</feature>
<evidence type="ECO:0008006" key="7">
    <source>
        <dbReference type="Google" id="ProtNLM"/>
    </source>
</evidence>
<organism evidence="3 5">
    <name type="scientific">Tepidimonas ignava</name>
    <dbReference type="NCBI Taxonomy" id="114249"/>
    <lineage>
        <taxon>Bacteria</taxon>
        <taxon>Pseudomonadati</taxon>
        <taxon>Pseudomonadota</taxon>
        <taxon>Betaproteobacteria</taxon>
        <taxon>Burkholderiales</taxon>
        <taxon>Tepidimonas</taxon>
    </lineage>
</organism>
<evidence type="ECO:0000256" key="1">
    <source>
        <dbReference type="SAM" id="MobiDB-lite"/>
    </source>
</evidence>
<reference evidence="4 6" key="2">
    <citation type="submission" date="2019-07" db="EMBL/GenBank/DDBJ databases">
        <title>Tepidimonas ignava SPS-1037 draft genome.</title>
        <authorList>
            <person name="Da Costa M.S."/>
            <person name="Froufe H.J.C."/>
            <person name="Egas C."/>
            <person name="Albuquerque L."/>
        </authorList>
    </citation>
    <scope>NUCLEOTIDE SEQUENCE [LARGE SCALE GENOMIC DNA]</scope>
    <source>
        <strain evidence="4 6">SPS-1037</strain>
    </source>
</reference>
<feature type="compositionally biased region" description="Pro residues" evidence="1">
    <location>
        <begin position="71"/>
        <end position="87"/>
    </location>
</feature>
<dbReference type="Proteomes" id="UP000295536">
    <property type="component" value="Unassembled WGS sequence"/>
</dbReference>
<feature type="chain" id="PRO_5020258758" description="Sporulation related protein" evidence="2">
    <location>
        <begin position="18"/>
        <end position="252"/>
    </location>
</feature>
<protein>
    <recommendedName>
        <fullName evidence="7">Sporulation related protein</fullName>
    </recommendedName>
</protein>
<dbReference type="AlphaFoldDB" id="A0A4R3L3D2"/>
<dbReference type="RefSeq" id="WP_132963627.1">
    <property type="nucleotide sequence ID" value="NZ_JBKBMZ010000022.1"/>
</dbReference>
<evidence type="ECO:0000313" key="3">
    <source>
        <dbReference type="EMBL" id="TCS94019.1"/>
    </source>
</evidence>
<gene>
    <name evidence="3" type="ORF">EDC36_12123</name>
    <name evidence="4" type="ORF">Tigna_02469</name>
</gene>
<reference evidence="3 5" key="1">
    <citation type="submission" date="2019-03" db="EMBL/GenBank/DDBJ databases">
        <title>Genomic Encyclopedia of Type Strains, Phase IV (KMG-IV): sequencing the most valuable type-strain genomes for metagenomic binning, comparative biology and taxonomic classification.</title>
        <authorList>
            <person name="Goeker M."/>
        </authorList>
    </citation>
    <scope>NUCLEOTIDE SEQUENCE [LARGE SCALE GENOMIC DNA]</scope>
    <source>
        <strain evidence="3 5">DSM 12034</strain>
    </source>
</reference>
<keyword evidence="6" id="KW-1185">Reference proteome</keyword>
<keyword evidence="2" id="KW-0732">Signal</keyword>
<accession>A0A4R3L3D2</accession>
<dbReference type="EMBL" id="VJNC01000022">
    <property type="protein sequence ID" value="TSE18759.1"/>
    <property type="molecule type" value="Genomic_DNA"/>
</dbReference>
<evidence type="ECO:0000256" key="2">
    <source>
        <dbReference type="SAM" id="SignalP"/>
    </source>
</evidence>
<evidence type="ECO:0000313" key="6">
    <source>
        <dbReference type="Proteomes" id="UP000315577"/>
    </source>
</evidence>
<name>A0A4R3L3D2_9BURK</name>
<dbReference type="OrthoDB" id="9153162at2"/>
<dbReference type="EMBL" id="SMAH01000021">
    <property type="protein sequence ID" value="TCS94019.1"/>
    <property type="molecule type" value="Genomic_DNA"/>
</dbReference>
<proteinExistence type="predicted"/>
<evidence type="ECO:0000313" key="5">
    <source>
        <dbReference type="Proteomes" id="UP000295536"/>
    </source>
</evidence>
<feature type="region of interest" description="Disordered" evidence="1">
    <location>
        <begin position="51"/>
        <end position="95"/>
    </location>
</feature>